<comment type="caution">
    <text evidence="2">The sequence shown here is derived from an EMBL/GenBank/DDBJ whole genome shotgun (WGS) entry which is preliminary data.</text>
</comment>
<evidence type="ECO:0000313" key="3">
    <source>
        <dbReference type="Proteomes" id="UP000736328"/>
    </source>
</evidence>
<dbReference type="InterPro" id="IPR026444">
    <property type="entry name" value="Secre_tail"/>
</dbReference>
<gene>
    <name evidence="2" type="ORF">HY768_09600</name>
</gene>
<dbReference type="NCBIfam" id="TIGR04183">
    <property type="entry name" value="Por_Secre_tail"/>
    <property type="match status" value="1"/>
</dbReference>
<accession>A0A933IAF2</accession>
<dbReference type="Proteomes" id="UP000736328">
    <property type="component" value="Unassembled WGS sequence"/>
</dbReference>
<dbReference type="Pfam" id="PF13860">
    <property type="entry name" value="FlgD_ig"/>
    <property type="match status" value="1"/>
</dbReference>
<protein>
    <submittedName>
        <fullName evidence="2">T9SS type A sorting domain-containing protein</fullName>
    </submittedName>
</protein>
<organism evidence="2 3">
    <name type="scientific">candidate division TA06 bacterium</name>
    <dbReference type="NCBI Taxonomy" id="2250710"/>
    <lineage>
        <taxon>Bacteria</taxon>
        <taxon>Bacteria division TA06</taxon>
    </lineage>
</organism>
<sequence length="699" mass="78166">MRKINLISLIFLLLVTPIWGQSRLPCSKSLLAISFQSKARQIRSLGQGDISPDRSSENREIITVFNVGKAGFSPSNQEPALIKTAKSPAETLKYDTDPYWGFYANVPYWAVRFTSTSENPVRAALIFLWAYRGTPASCSLYVWDWDTLNNWPGEIKIGPIPFTAVTQWQRIDLPQPYFDGNDFAIGYFLPLPSGADTTLAVSDQYANFPDRSWIGNGAAWSTFQSTGGAGDICIRAIVDKADHDVKPVNIIAPEKFVKSNTIIPPQAIIKNMGTNAETLDVTMRIEGTSLYSCTKNINIPPGSEKEITFENWASPSVNEIAGKATLYTELAKDQNLQNDTLKSFVQTSRAKILLLSDEYDGHNVPEYWDSLYARIIEYCGFDSTGYDIWNYPEWGGVRNELLGLYDVIIWHTGTSNGNPASSICGGLSLNLDDRTGVIQWLESGSLTSPKNLCLSGMWIPWNTIADADNGAQLADSLFDRYFYLRYPKENFTDWIRVDNLWKLEAVSGGFITTNSIPLYWRSQENFPDQLEAIPGFSQGEINWLDSTNTAHHLAGISYDGGYFKTVLFTCPFEGMFQPETIMADMLKWFGVLTGIEVSGKPELPITNYEFKLGQNTPNPFKQRTMISYQLPKAGQVSLKIYNINGQLVKTLVDRVQRAGEHSVKWDGRDESGQAVASGVYLYQIKAGKQGNIKKMIILK</sequence>
<evidence type="ECO:0000259" key="1">
    <source>
        <dbReference type="Pfam" id="PF13860"/>
    </source>
</evidence>
<name>A0A933IAF2_UNCT6</name>
<dbReference type="Gene3D" id="2.60.40.4070">
    <property type="match status" value="1"/>
</dbReference>
<dbReference type="AlphaFoldDB" id="A0A933IAF2"/>
<reference evidence="2" key="1">
    <citation type="submission" date="2020-07" db="EMBL/GenBank/DDBJ databases">
        <title>Huge and variable diversity of episymbiotic CPR bacteria and DPANN archaea in groundwater ecosystems.</title>
        <authorList>
            <person name="He C.Y."/>
            <person name="Keren R."/>
            <person name="Whittaker M."/>
            <person name="Farag I.F."/>
            <person name="Doudna J."/>
            <person name="Cate J.H.D."/>
            <person name="Banfield J.F."/>
        </authorList>
    </citation>
    <scope>NUCLEOTIDE SEQUENCE</scope>
    <source>
        <strain evidence="2">NC_groundwater_1520_Pr4_B-0.1um_53_5</strain>
    </source>
</reference>
<proteinExistence type="predicted"/>
<dbReference type="InterPro" id="IPR025965">
    <property type="entry name" value="FlgD/Vpr_Ig-like"/>
</dbReference>
<evidence type="ECO:0000313" key="2">
    <source>
        <dbReference type="EMBL" id="MBI4727451.1"/>
    </source>
</evidence>
<dbReference type="EMBL" id="JACQXR010000127">
    <property type="protein sequence ID" value="MBI4727451.1"/>
    <property type="molecule type" value="Genomic_DNA"/>
</dbReference>
<feature type="domain" description="FlgD/Vpr Ig-like" evidence="1">
    <location>
        <begin position="631"/>
        <end position="688"/>
    </location>
</feature>